<gene>
    <name evidence="1" type="ORF">AMELA_G00229040</name>
</gene>
<proteinExistence type="predicted"/>
<accession>A0A7J5ZX02</accession>
<reference evidence="1 2" key="1">
    <citation type="submission" date="2020-02" db="EMBL/GenBank/DDBJ databases">
        <title>A chromosome-scale genome assembly of the black bullhead catfish (Ameiurus melas).</title>
        <authorList>
            <person name="Wen M."/>
            <person name="Zham M."/>
            <person name="Cabau C."/>
            <person name="Klopp C."/>
            <person name="Donnadieu C."/>
            <person name="Roques C."/>
            <person name="Bouchez O."/>
            <person name="Lampietro C."/>
            <person name="Jouanno E."/>
            <person name="Herpin A."/>
            <person name="Louis A."/>
            <person name="Berthelot C."/>
            <person name="Parey E."/>
            <person name="Roest-Crollius H."/>
            <person name="Braasch I."/>
            <person name="Postlethwait J."/>
            <person name="Robinson-Rechavi M."/>
            <person name="Echchiki A."/>
            <person name="Begum T."/>
            <person name="Montfort J."/>
            <person name="Schartl M."/>
            <person name="Bobe J."/>
            <person name="Guiguen Y."/>
        </authorList>
    </citation>
    <scope>NUCLEOTIDE SEQUENCE [LARGE SCALE GENOMIC DNA]</scope>
    <source>
        <strain evidence="1">M_S1</strain>
        <tissue evidence="1">Blood</tissue>
    </source>
</reference>
<dbReference type="AlphaFoldDB" id="A0A7J5ZX02"/>
<keyword evidence="2" id="KW-1185">Reference proteome</keyword>
<protein>
    <submittedName>
        <fullName evidence="1">Uncharacterized protein</fullName>
    </submittedName>
</protein>
<dbReference type="Proteomes" id="UP000593565">
    <property type="component" value="Unassembled WGS sequence"/>
</dbReference>
<sequence>MHMPHCRAQQGQVTIAPYFWTRSALCMLQHCLHEANPAASRSKKSILRGQRNLRFYTGHCFLPLYPRLDTSEVLILTFWSCESVSCNAGSVCQHQTLWMSNHTLFPIQCFTEYFWGRPKVVVNSEKHH</sequence>
<evidence type="ECO:0000313" key="2">
    <source>
        <dbReference type="Proteomes" id="UP000593565"/>
    </source>
</evidence>
<comment type="caution">
    <text evidence="1">The sequence shown here is derived from an EMBL/GenBank/DDBJ whole genome shotgun (WGS) entry which is preliminary data.</text>
</comment>
<evidence type="ECO:0000313" key="1">
    <source>
        <dbReference type="EMBL" id="KAF4074943.1"/>
    </source>
</evidence>
<name>A0A7J5ZX02_AMEME</name>
<dbReference type="EMBL" id="JAAGNN010000021">
    <property type="protein sequence ID" value="KAF4074943.1"/>
    <property type="molecule type" value="Genomic_DNA"/>
</dbReference>
<organism evidence="1 2">
    <name type="scientific">Ameiurus melas</name>
    <name type="common">Black bullhead</name>
    <name type="synonym">Silurus melas</name>
    <dbReference type="NCBI Taxonomy" id="219545"/>
    <lineage>
        <taxon>Eukaryota</taxon>
        <taxon>Metazoa</taxon>
        <taxon>Chordata</taxon>
        <taxon>Craniata</taxon>
        <taxon>Vertebrata</taxon>
        <taxon>Euteleostomi</taxon>
        <taxon>Actinopterygii</taxon>
        <taxon>Neopterygii</taxon>
        <taxon>Teleostei</taxon>
        <taxon>Ostariophysi</taxon>
        <taxon>Siluriformes</taxon>
        <taxon>Ictaluridae</taxon>
        <taxon>Ameiurus</taxon>
    </lineage>
</organism>